<dbReference type="Proteomes" id="UP000054988">
    <property type="component" value="Unassembled WGS sequence"/>
</dbReference>
<organism evidence="2 3">
    <name type="scientific">Moniliophthora roreri</name>
    <name type="common">Frosty pod rot fungus</name>
    <name type="synonym">Monilia roreri</name>
    <dbReference type="NCBI Taxonomy" id="221103"/>
    <lineage>
        <taxon>Eukaryota</taxon>
        <taxon>Fungi</taxon>
        <taxon>Dikarya</taxon>
        <taxon>Basidiomycota</taxon>
        <taxon>Agaricomycotina</taxon>
        <taxon>Agaricomycetes</taxon>
        <taxon>Agaricomycetidae</taxon>
        <taxon>Agaricales</taxon>
        <taxon>Marasmiineae</taxon>
        <taxon>Marasmiaceae</taxon>
        <taxon>Moniliophthora</taxon>
    </lineage>
</organism>
<protein>
    <submittedName>
        <fullName evidence="2">Uncharacterized protein</fullName>
    </submittedName>
</protein>
<proteinExistence type="predicted"/>
<evidence type="ECO:0000313" key="3">
    <source>
        <dbReference type="Proteomes" id="UP000054988"/>
    </source>
</evidence>
<accession>A0A0W0FQW1</accession>
<sequence length="167" mass="19678">MGGHTHFWSFDETSQLKILEEEWEQWDIPVIYPYTDAVWLYSWPIHIYTTFHDWQIAQGFDPTTSNWAQSMGYSELEIIGAEEKKGQFEELVEHKPDLDMVEPLPEVMQGSVDQPDFKAVKKQYKFKVLQGLIICLKSGFGWFWLMWIFTMSVQLMCIVCLLCICVH</sequence>
<keyword evidence="1" id="KW-0472">Membrane</keyword>
<evidence type="ECO:0000313" key="2">
    <source>
        <dbReference type="EMBL" id="KTB38736.1"/>
    </source>
</evidence>
<name>A0A0W0FQW1_MONRR</name>
<evidence type="ECO:0000256" key="1">
    <source>
        <dbReference type="SAM" id="Phobius"/>
    </source>
</evidence>
<dbReference type="EMBL" id="LATX01001734">
    <property type="protein sequence ID" value="KTB38736.1"/>
    <property type="molecule type" value="Genomic_DNA"/>
</dbReference>
<dbReference type="AlphaFoldDB" id="A0A0W0FQW1"/>
<comment type="caution">
    <text evidence="2">The sequence shown here is derived from an EMBL/GenBank/DDBJ whole genome shotgun (WGS) entry which is preliminary data.</text>
</comment>
<reference evidence="2 3" key="1">
    <citation type="submission" date="2015-12" db="EMBL/GenBank/DDBJ databases">
        <title>Draft genome sequence of Moniliophthora roreri, the causal agent of frosty pod rot of cacao.</title>
        <authorList>
            <person name="Aime M.C."/>
            <person name="Diaz-Valderrama J.R."/>
            <person name="Kijpornyongpan T."/>
            <person name="Phillips-Mora W."/>
        </authorList>
    </citation>
    <scope>NUCLEOTIDE SEQUENCE [LARGE SCALE GENOMIC DNA]</scope>
    <source>
        <strain evidence="2 3">MCA 2952</strain>
    </source>
</reference>
<keyword evidence="1" id="KW-1133">Transmembrane helix</keyword>
<gene>
    <name evidence="2" type="ORF">WG66_8741</name>
</gene>
<feature type="transmembrane region" description="Helical" evidence="1">
    <location>
        <begin position="142"/>
        <end position="166"/>
    </location>
</feature>
<keyword evidence="1" id="KW-0812">Transmembrane</keyword>